<dbReference type="AlphaFoldDB" id="A0A4S8MQQ0"/>
<name>A0A4S8MQQ0_DENBC</name>
<feature type="region of interest" description="Disordered" evidence="6">
    <location>
        <begin position="204"/>
        <end position="248"/>
    </location>
</feature>
<dbReference type="PANTHER" id="PTHR15263:SF1">
    <property type="entry name" value="NF-KAPPA-B INHIBITOR-LIKE PROTEIN 1"/>
    <property type="match status" value="1"/>
</dbReference>
<keyword evidence="3" id="KW-0677">Repeat</keyword>
<reference evidence="7 8" key="1">
    <citation type="journal article" date="2019" name="Nat. Ecol. Evol.">
        <title>Megaphylogeny resolves global patterns of mushroom evolution.</title>
        <authorList>
            <person name="Varga T."/>
            <person name="Krizsan K."/>
            <person name="Foldi C."/>
            <person name="Dima B."/>
            <person name="Sanchez-Garcia M."/>
            <person name="Sanchez-Ramirez S."/>
            <person name="Szollosi G.J."/>
            <person name="Szarkandi J.G."/>
            <person name="Papp V."/>
            <person name="Albert L."/>
            <person name="Andreopoulos W."/>
            <person name="Angelini C."/>
            <person name="Antonin V."/>
            <person name="Barry K.W."/>
            <person name="Bougher N.L."/>
            <person name="Buchanan P."/>
            <person name="Buyck B."/>
            <person name="Bense V."/>
            <person name="Catcheside P."/>
            <person name="Chovatia M."/>
            <person name="Cooper J."/>
            <person name="Damon W."/>
            <person name="Desjardin D."/>
            <person name="Finy P."/>
            <person name="Geml J."/>
            <person name="Haridas S."/>
            <person name="Hughes K."/>
            <person name="Justo A."/>
            <person name="Karasinski D."/>
            <person name="Kautmanova I."/>
            <person name="Kiss B."/>
            <person name="Kocsube S."/>
            <person name="Kotiranta H."/>
            <person name="LaButti K.M."/>
            <person name="Lechner B.E."/>
            <person name="Liimatainen K."/>
            <person name="Lipzen A."/>
            <person name="Lukacs Z."/>
            <person name="Mihaltcheva S."/>
            <person name="Morgado L.N."/>
            <person name="Niskanen T."/>
            <person name="Noordeloos M.E."/>
            <person name="Ohm R.A."/>
            <person name="Ortiz-Santana B."/>
            <person name="Ovrebo C."/>
            <person name="Racz N."/>
            <person name="Riley R."/>
            <person name="Savchenko A."/>
            <person name="Shiryaev A."/>
            <person name="Soop K."/>
            <person name="Spirin V."/>
            <person name="Szebenyi C."/>
            <person name="Tomsovsky M."/>
            <person name="Tulloss R.E."/>
            <person name="Uehling J."/>
            <person name="Grigoriev I.V."/>
            <person name="Vagvolgyi C."/>
            <person name="Papp T."/>
            <person name="Martin F.M."/>
            <person name="Miettinen O."/>
            <person name="Hibbett D.S."/>
            <person name="Nagy L.G."/>
        </authorList>
    </citation>
    <scope>NUCLEOTIDE SEQUENCE [LARGE SCALE GENOMIC DNA]</scope>
    <source>
        <strain evidence="7 8">CBS 962.96</strain>
    </source>
</reference>
<dbReference type="GO" id="GO:0005634">
    <property type="term" value="C:nucleus"/>
    <property type="evidence" value="ECO:0007669"/>
    <property type="project" value="UniProtKB-SubCell"/>
</dbReference>
<evidence type="ECO:0000256" key="1">
    <source>
        <dbReference type="ARBA" id="ARBA00004123"/>
    </source>
</evidence>
<dbReference type="GO" id="GO:0043124">
    <property type="term" value="P:negative regulation of canonical NF-kappaB signal transduction"/>
    <property type="evidence" value="ECO:0007669"/>
    <property type="project" value="InterPro"/>
</dbReference>
<evidence type="ECO:0000256" key="5">
    <source>
        <dbReference type="ARBA" id="ARBA00023242"/>
    </source>
</evidence>
<evidence type="ECO:0000256" key="3">
    <source>
        <dbReference type="ARBA" id="ARBA00022737"/>
    </source>
</evidence>
<proteinExistence type="predicted"/>
<keyword evidence="8" id="KW-1185">Reference proteome</keyword>
<dbReference type="PANTHER" id="PTHR15263">
    <property type="entry name" value="I-KAPPA-B-LIKE PROTEIN IKBL"/>
    <property type="match status" value="1"/>
</dbReference>
<evidence type="ECO:0000256" key="6">
    <source>
        <dbReference type="SAM" id="MobiDB-lite"/>
    </source>
</evidence>
<gene>
    <name evidence="7" type="ORF">K435DRAFT_647964</name>
</gene>
<evidence type="ECO:0000256" key="2">
    <source>
        <dbReference type="ARBA" id="ARBA00022553"/>
    </source>
</evidence>
<keyword evidence="5" id="KW-0539">Nucleus</keyword>
<dbReference type="InterPro" id="IPR038753">
    <property type="entry name" value="NFKBIL1"/>
</dbReference>
<protein>
    <submittedName>
        <fullName evidence="7">Uncharacterized protein</fullName>
    </submittedName>
</protein>
<evidence type="ECO:0000256" key="4">
    <source>
        <dbReference type="ARBA" id="ARBA00023043"/>
    </source>
</evidence>
<comment type="subcellular location">
    <subcellularLocation>
        <location evidence="1">Nucleus</location>
    </subcellularLocation>
</comment>
<dbReference type="Proteomes" id="UP000297245">
    <property type="component" value="Unassembled WGS sequence"/>
</dbReference>
<feature type="region of interest" description="Disordered" evidence="6">
    <location>
        <begin position="1"/>
        <end position="110"/>
    </location>
</feature>
<feature type="compositionally biased region" description="Basic residues" evidence="6">
    <location>
        <begin position="17"/>
        <end position="32"/>
    </location>
</feature>
<evidence type="ECO:0000313" key="7">
    <source>
        <dbReference type="EMBL" id="THV05141.1"/>
    </source>
</evidence>
<accession>A0A4S8MQQ0</accession>
<dbReference type="EMBL" id="ML179051">
    <property type="protein sequence ID" value="THV05141.1"/>
    <property type="molecule type" value="Genomic_DNA"/>
</dbReference>
<keyword evidence="2" id="KW-0597">Phosphoprotein</keyword>
<dbReference type="OrthoDB" id="412109at2759"/>
<organism evidence="7 8">
    <name type="scientific">Dendrothele bispora (strain CBS 962.96)</name>
    <dbReference type="NCBI Taxonomy" id="1314807"/>
    <lineage>
        <taxon>Eukaryota</taxon>
        <taxon>Fungi</taxon>
        <taxon>Dikarya</taxon>
        <taxon>Basidiomycota</taxon>
        <taxon>Agaricomycotina</taxon>
        <taxon>Agaricomycetes</taxon>
        <taxon>Agaricomycetidae</taxon>
        <taxon>Agaricales</taxon>
        <taxon>Agaricales incertae sedis</taxon>
        <taxon>Dendrothele</taxon>
    </lineage>
</organism>
<keyword evidence="4" id="KW-0040">ANK repeat</keyword>
<sequence>MPKLHLKRTPEEEAARQWRKQQKKEAKRRRKHGLEEYDDDAEDSAHRSRKKSRRNSPIDHPSQKWDSEDEDFIGPQPEPESSSSKSKSKSKEHSKNAYDPYSHAYKPDYDSIRAEVEDQRFREKLSMAFEDDERLDSVEARFNAFAHVPRHWGGGSAGQSGSHGGNSRINYDDDDFMRIDPMTLDEEEYVEWIRAGMYRKTHAQEYEEKERKKAERAAKRAQEKAFREESERLEKEAAEERRRRKQEREFRKWDYAREEYNERWKQLLAPVPAGEPDITLGFDDVPWPIASAQQQKPSKKGNSTSKAIEVSLNDLTRDAISLFLFSTTVSSVPSSNQERSKKDRKDKLRETFLRFHPDKFEGRVMPRVKEDERDRVRQALGIVVRALNDLMEQG</sequence>
<evidence type="ECO:0000313" key="8">
    <source>
        <dbReference type="Proteomes" id="UP000297245"/>
    </source>
</evidence>